<keyword evidence="7" id="KW-0547">Nucleotide-binding</keyword>
<evidence type="ECO:0000256" key="2">
    <source>
        <dbReference type="ARBA" id="ARBA00007265"/>
    </source>
</evidence>
<evidence type="ECO:0000259" key="10">
    <source>
        <dbReference type="Pfam" id="PF01743"/>
    </source>
</evidence>
<dbReference type="GO" id="GO:0005739">
    <property type="term" value="C:mitochondrion"/>
    <property type="evidence" value="ECO:0007669"/>
    <property type="project" value="TreeGrafter"/>
</dbReference>
<keyword evidence="4" id="KW-0819">tRNA processing</keyword>
<name>A0AAE0YVF8_9GAST</name>
<feature type="domain" description="Poly A polymerase head" evidence="10">
    <location>
        <begin position="31"/>
        <end position="154"/>
    </location>
</feature>
<evidence type="ECO:0000256" key="1">
    <source>
        <dbReference type="ARBA" id="ARBA00001946"/>
    </source>
</evidence>
<keyword evidence="5" id="KW-0548">Nucleotidyltransferase</keyword>
<dbReference type="AlphaFoldDB" id="A0AAE0YVF8"/>
<keyword evidence="3 9" id="KW-0808">Transferase</keyword>
<dbReference type="Pfam" id="PF12627">
    <property type="entry name" value="PolyA_pol_RNAbd"/>
    <property type="match status" value="1"/>
</dbReference>
<proteinExistence type="inferred from homology"/>
<feature type="domain" description="tRNA nucleotidyltransferase/poly(A) polymerase RNA and SrmB- binding" evidence="11">
    <location>
        <begin position="188"/>
        <end position="239"/>
    </location>
</feature>
<keyword evidence="13" id="KW-1185">Reference proteome</keyword>
<reference evidence="12" key="1">
    <citation type="journal article" date="2023" name="G3 (Bethesda)">
        <title>A reference genome for the long-term kleptoplast-retaining sea slug Elysia crispata morphotype clarki.</title>
        <authorList>
            <person name="Eastman K.E."/>
            <person name="Pendleton A.L."/>
            <person name="Shaikh M.A."/>
            <person name="Suttiyut T."/>
            <person name="Ogas R."/>
            <person name="Tomko P."/>
            <person name="Gavelis G."/>
            <person name="Widhalm J.R."/>
            <person name="Wisecaver J.H."/>
        </authorList>
    </citation>
    <scope>NUCLEOTIDE SEQUENCE</scope>
    <source>
        <strain evidence="12">ECLA1</strain>
    </source>
</reference>
<dbReference type="CDD" id="cd05398">
    <property type="entry name" value="NT_ClassII-CCAase"/>
    <property type="match status" value="1"/>
</dbReference>
<sequence>MKLDSPQFHAIFTPELHALIDLFNKYGYEIRVAGGAVRDLLAAKVPSDIDFATTATPEQMKDMFTKESIRMVNTNGESHGTITARINDKENFEVTTLRIDVVTDGRRAEVEFTKDWILDANRRDLTVNSMFLGFDGTVYDYFSGIQDLEDKRIRFVGDAEQRIQEDYLRILRYFRFYGRLAKGPNYHEDTTLDAIRTNAGGLARVSGERIWVEMKKILTGRMSAEIVEKMIHLGLGSHIGLPNVSSFSELYKVCDRANGSSPHHMTILSALLDSEGDVYKLHERTKMSNDELSLGLFIVHHRRDYMGHDLISYCIDLHTDTAGKETKVINKIVELMKYCGQIKIAEEFPKVQLPQFPVTGHDLTQKDVPRGPRFAATLNVLRRIWKESKYKLGKEDLLERIPEVLESLPQNVKKIKKK</sequence>
<dbReference type="SUPFAM" id="SSF81891">
    <property type="entry name" value="Poly A polymerase C-terminal region-like"/>
    <property type="match status" value="1"/>
</dbReference>
<keyword evidence="9" id="KW-0694">RNA-binding</keyword>
<gene>
    <name evidence="12" type="ORF">RRG08_027149</name>
</gene>
<dbReference type="PANTHER" id="PTHR46173">
    <property type="entry name" value="CCA TRNA NUCLEOTIDYLTRANSFERASE 1, MITOCHONDRIAL"/>
    <property type="match status" value="1"/>
</dbReference>
<dbReference type="GO" id="GO:0016779">
    <property type="term" value="F:nucleotidyltransferase activity"/>
    <property type="evidence" value="ECO:0007669"/>
    <property type="project" value="UniProtKB-KW"/>
</dbReference>
<evidence type="ECO:0000256" key="7">
    <source>
        <dbReference type="ARBA" id="ARBA00022741"/>
    </source>
</evidence>
<evidence type="ECO:0000313" key="12">
    <source>
        <dbReference type="EMBL" id="KAK3757790.1"/>
    </source>
</evidence>
<keyword evidence="8" id="KW-0460">Magnesium</keyword>
<dbReference type="GO" id="GO:1990180">
    <property type="term" value="P:mitochondrial tRNA 3'-end processing"/>
    <property type="evidence" value="ECO:0007669"/>
    <property type="project" value="TreeGrafter"/>
</dbReference>
<evidence type="ECO:0000313" key="13">
    <source>
        <dbReference type="Proteomes" id="UP001283361"/>
    </source>
</evidence>
<dbReference type="GO" id="GO:0001680">
    <property type="term" value="P:tRNA 3'-terminal CCA addition"/>
    <property type="evidence" value="ECO:0007669"/>
    <property type="project" value="TreeGrafter"/>
</dbReference>
<dbReference type="EMBL" id="JAWDGP010005328">
    <property type="protein sequence ID" value="KAK3757790.1"/>
    <property type="molecule type" value="Genomic_DNA"/>
</dbReference>
<organism evidence="12 13">
    <name type="scientific">Elysia crispata</name>
    <name type="common">lettuce slug</name>
    <dbReference type="NCBI Taxonomy" id="231223"/>
    <lineage>
        <taxon>Eukaryota</taxon>
        <taxon>Metazoa</taxon>
        <taxon>Spiralia</taxon>
        <taxon>Lophotrochozoa</taxon>
        <taxon>Mollusca</taxon>
        <taxon>Gastropoda</taxon>
        <taxon>Heterobranchia</taxon>
        <taxon>Euthyneura</taxon>
        <taxon>Panpulmonata</taxon>
        <taxon>Sacoglossa</taxon>
        <taxon>Placobranchoidea</taxon>
        <taxon>Plakobranchidae</taxon>
        <taxon>Elysia</taxon>
    </lineage>
</organism>
<evidence type="ECO:0000256" key="3">
    <source>
        <dbReference type="ARBA" id="ARBA00022679"/>
    </source>
</evidence>
<evidence type="ECO:0000256" key="4">
    <source>
        <dbReference type="ARBA" id="ARBA00022694"/>
    </source>
</evidence>
<accession>A0AAE0YVF8</accession>
<dbReference type="SUPFAM" id="SSF81301">
    <property type="entry name" value="Nucleotidyltransferase"/>
    <property type="match status" value="1"/>
</dbReference>
<dbReference type="InterPro" id="IPR032828">
    <property type="entry name" value="PolyA_RNA-bd"/>
</dbReference>
<dbReference type="GO" id="GO:0000166">
    <property type="term" value="F:nucleotide binding"/>
    <property type="evidence" value="ECO:0007669"/>
    <property type="project" value="UniProtKB-KW"/>
</dbReference>
<dbReference type="InterPro" id="IPR043519">
    <property type="entry name" value="NT_sf"/>
</dbReference>
<evidence type="ECO:0000256" key="9">
    <source>
        <dbReference type="RuleBase" id="RU003953"/>
    </source>
</evidence>
<evidence type="ECO:0000259" key="11">
    <source>
        <dbReference type="Pfam" id="PF12627"/>
    </source>
</evidence>
<dbReference type="Gene3D" id="1.10.3090.10">
    <property type="entry name" value="cca-adding enzyme, domain 2"/>
    <property type="match status" value="1"/>
</dbReference>
<dbReference type="GO" id="GO:0000049">
    <property type="term" value="F:tRNA binding"/>
    <property type="evidence" value="ECO:0007669"/>
    <property type="project" value="TreeGrafter"/>
</dbReference>
<dbReference type="GO" id="GO:0046872">
    <property type="term" value="F:metal ion binding"/>
    <property type="evidence" value="ECO:0007669"/>
    <property type="project" value="UniProtKB-KW"/>
</dbReference>
<dbReference type="Proteomes" id="UP001283361">
    <property type="component" value="Unassembled WGS sequence"/>
</dbReference>
<protein>
    <submittedName>
        <fullName evidence="12">Uncharacterized protein</fullName>
    </submittedName>
</protein>
<dbReference type="InterPro" id="IPR002646">
    <property type="entry name" value="PolA_pol_head_dom"/>
</dbReference>
<dbReference type="Gene3D" id="3.30.460.10">
    <property type="entry name" value="Beta Polymerase, domain 2"/>
    <property type="match status" value="1"/>
</dbReference>
<evidence type="ECO:0000256" key="5">
    <source>
        <dbReference type="ARBA" id="ARBA00022695"/>
    </source>
</evidence>
<dbReference type="PANTHER" id="PTHR46173:SF1">
    <property type="entry name" value="CCA TRNA NUCLEOTIDYLTRANSFERASE 1, MITOCHONDRIAL"/>
    <property type="match status" value="1"/>
</dbReference>
<dbReference type="Pfam" id="PF01743">
    <property type="entry name" value="PolyA_pol"/>
    <property type="match status" value="1"/>
</dbReference>
<comment type="caution">
    <text evidence="12">The sequence shown here is derived from an EMBL/GenBank/DDBJ whole genome shotgun (WGS) entry which is preliminary data.</text>
</comment>
<evidence type="ECO:0000256" key="8">
    <source>
        <dbReference type="ARBA" id="ARBA00022842"/>
    </source>
</evidence>
<comment type="cofactor">
    <cofactor evidence="1">
        <name>Mg(2+)</name>
        <dbReference type="ChEBI" id="CHEBI:18420"/>
    </cofactor>
</comment>
<keyword evidence="6" id="KW-0479">Metal-binding</keyword>
<dbReference type="InterPro" id="IPR050264">
    <property type="entry name" value="Bact_CCA-adding_enz_type3_sf"/>
</dbReference>
<comment type="similarity">
    <text evidence="2 9">Belongs to the tRNA nucleotidyltransferase/poly(A) polymerase family.</text>
</comment>
<evidence type="ECO:0000256" key="6">
    <source>
        <dbReference type="ARBA" id="ARBA00022723"/>
    </source>
</evidence>